<feature type="coiled-coil region" evidence="1">
    <location>
        <begin position="197"/>
        <end position="224"/>
    </location>
</feature>
<feature type="region of interest" description="Disordered" evidence="2">
    <location>
        <begin position="491"/>
        <end position="510"/>
    </location>
</feature>
<name>A0AA38PFC2_9AGAR</name>
<evidence type="ECO:0000256" key="1">
    <source>
        <dbReference type="SAM" id="Coils"/>
    </source>
</evidence>
<keyword evidence="1" id="KW-0175">Coiled coil</keyword>
<dbReference type="EMBL" id="MU806024">
    <property type="protein sequence ID" value="KAJ3841895.1"/>
    <property type="molecule type" value="Genomic_DNA"/>
</dbReference>
<evidence type="ECO:0000313" key="3">
    <source>
        <dbReference type="EMBL" id="KAJ3841895.1"/>
    </source>
</evidence>
<protein>
    <submittedName>
        <fullName evidence="3">Uncharacterized protein</fullName>
    </submittedName>
</protein>
<dbReference type="Proteomes" id="UP001163846">
    <property type="component" value="Unassembled WGS sequence"/>
</dbReference>
<gene>
    <name evidence="3" type="ORF">F5878DRAFT_639274</name>
</gene>
<accession>A0AA38PFC2</accession>
<comment type="caution">
    <text evidence="3">The sequence shown here is derived from an EMBL/GenBank/DDBJ whole genome shotgun (WGS) entry which is preliminary data.</text>
</comment>
<reference evidence="3" key="1">
    <citation type="submission" date="2022-08" db="EMBL/GenBank/DDBJ databases">
        <authorList>
            <consortium name="DOE Joint Genome Institute"/>
            <person name="Min B."/>
            <person name="Riley R."/>
            <person name="Sierra-Patev S."/>
            <person name="Naranjo-Ortiz M."/>
            <person name="Looney B."/>
            <person name="Konkel Z."/>
            <person name="Slot J.C."/>
            <person name="Sakamoto Y."/>
            <person name="Steenwyk J.L."/>
            <person name="Rokas A."/>
            <person name="Carro J."/>
            <person name="Camarero S."/>
            <person name="Ferreira P."/>
            <person name="Molpeceres G."/>
            <person name="Ruiz-Duenas F.J."/>
            <person name="Serrano A."/>
            <person name="Henrissat B."/>
            <person name="Drula E."/>
            <person name="Hughes K.W."/>
            <person name="Mata J.L."/>
            <person name="Ishikawa N.K."/>
            <person name="Vargas-Isla R."/>
            <person name="Ushijima S."/>
            <person name="Smith C.A."/>
            <person name="Ahrendt S."/>
            <person name="Andreopoulos W."/>
            <person name="He G."/>
            <person name="Labutti K."/>
            <person name="Lipzen A."/>
            <person name="Ng V."/>
            <person name="Sandor L."/>
            <person name="Barry K."/>
            <person name="Martinez A.T."/>
            <person name="Xiao Y."/>
            <person name="Gibbons J.G."/>
            <person name="Terashima K."/>
            <person name="Hibbett D.S."/>
            <person name="Grigoriev I.V."/>
        </authorList>
    </citation>
    <scope>NUCLEOTIDE SEQUENCE</scope>
    <source>
        <strain evidence="3">TFB9207</strain>
    </source>
</reference>
<proteinExistence type="predicted"/>
<feature type="compositionally biased region" description="Low complexity" evidence="2">
    <location>
        <begin position="41"/>
        <end position="74"/>
    </location>
</feature>
<feature type="compositionally biased region" description="Basic and acidic residues" evidence="2">
    <location>
        <begin position="12"/>
        <end position="27"/>
    </location>
</feature>
<evidence type="ECO:0000313" key="4">
    <source>
        <dbReference type="Proteomes" id="UP001163846"/>
    </source>
</evidence>
<keyword evidence="4" id="KW-1185">Reference proteome</keyword>
<evidence type="ECO:0000256" key="2">
    <source>
        <dbReference type="SAM" id="MobiDB-lite"/>
    </source>
</evidence>
<sequence>MSRKRKVGFADIFERETRSRRRAEELRSLGTGSAPPSLLVPNSSQSTSIHSITSNSSIPPVAQPSSSASQTSTSNDARQDYEAAIMASVILDRDIDMNQATTGIDMSDLATLMTLVEDSQQQTRSPQIENAPDLESLFEDPRLRNRTLTQASHRIQSLATNARQFLTKIRNLSSDTDASVIQETLLITERAIADITLQLSKRHRKELNADVEEARAVVKDVLELLRFWRISHPDNSPVRVDNSGIVADLTSSHNTSTLVAYALALVGRVMEGIGRRGSSFFLKAIRVFGYSLTALQPSGPNSQQQTALGAIPEDIRTLEKKFHLDVETTIFAVCPRCSFTHEPTFPNSSSIPSYPSNCTFKPTALANPCGENLLEHNKPIKTFEYYSFMDWFSRFIALPGITKAYLNATNYQDWLPADDEYLKQGAEMWLNAKDPRDRVIPEELHGVRYSHFWRLPYFRPSQQATIDAMHTIYLLVMKNYFCDALRLSNPESKDDPKNKSTTPSSTIAHHYEFTPPPPLELVGSDPIADADANDERIVTAVLEWDHLPQNLQALRQHRMVELKDEISSNSRHLGQLGDVYNLLSDSRPSTLSDQARMRNKLLTGATWSVLLYVCNNLVVFPPETSEMLQGMKAIKKRDISKNEMADILIDWRLYGIHEVHSFVWPCFTPVHYPPARAPWSADLADLMIHSNGIVYRVLNNNDRCDYMQELTNSMNYTTAVHIGNIHQYLWETIENNAIGTEKLAKRLKTKTKNSLLYVCADLNRFPRDHPNRAPLKDDLIALLVDWRLSQPLDSISWTPVDSPAVLERIQQVIHETIVPSHIVKPPRDTGLPSAGTPKADTWRSLFAIFLPLALLSMWQQDSPIAAADAEDMSSVLATTLFLTCAASKMVKRKLTLQDRKDFRTYLQHHINGLKNNFPGFIQPSHHLAFHIFEGMDLFSTVNDSFCGFGVFQSTTKLLIDKTYGFKSDTSPGRTSTTEISQELVDEISHSPSSTPKTRSSIPVPQDLLRLLGNGVSRKISCYSRISTHPGRFYGIPASEGNSYICFYPAGDRQNEWITGQIQHIFKQDGLYKFALRRSLPQTLTGDAPDPFKAFWDHGFEAKMVASMFSDQLEVVNEGWVVSHVARWILEPHDVAVCLRLDNDECSCPGGEQTNCADRDGREGLI</sequence>
<dbReference type="AlphaFoldDB" id="A0AA38PFC2"/>
<feature type="region of interest" description="Disordered" evidence="2">
    <location>
        <begin position="1"/>
        <end position="76"/>
    </location>
</feature>
<organism evidence="3 4">
    <name type="scientific">Lentinula raphanica</name>
    <dbReference type="NCBI Taxonomy" id="153919"/>
    <lineage>
        <taxon>Eukaryota</taxon>
        <taxon>Fungi</taxon>
        <taxon>Dikarya</taxon>
        <taxon>Basidiomycota</taxon>
        <taxon>Agaricomycotina</taxon>
        <taxon>Agaricomycetes</taxon>
        <taxon>Agaricomycetidae</taxon>
        <taxon>Agaricales</taxon>
        <taxon>Marasmiineae</taxon>
        <taxon>Omphalotaceae</taxon>
        <taxon>Lentinula</taxon>
    </lineage>
</organism>